<evidence type="ECO:0000259" key="24">
    <source>
        <dbReference type="PROSITE" id="PS50011"/>
    </source>
</evidence>
<feature type="region of interest" description="Disordered" evidence="21">
    <location>
        <begin position="1045"/>
        <end position="1066"/>
    </location>
</feature>
<dbReference type="Gene3D" id="3.30.200.20">
    <property type="entry name" value="Phosphorylase Kinase, domain 1"/>
    <property type="match status" value="1"/>
</dbReference>
<evidence type="ECO:0000256" key="21">
    <source>
        <dbReference type="SAM" id="MobiDB-lite"/>
    </source>
</evidence>
<dbReference type="GO" id="GO:0009791">
    <property type="term" value="P:post-embryonic development"/>
    <property type="evidence" value="ECO:0007669"/>
    <property type="project" value="UniProtKB-ARBA"/>
</dbReference>
<dbReference type="InterPro" id="IPR001611">
    <property type="entry name" value="Leu-rich_rpt"/>
</dbReference>
<dbReference type="GO" id="GO:0005886">
    <property type="term" value="C:plasma membrane"/>
    <property type="evidence" value="ECO:0007669"/>
    <property type="project" value="UniProtKB-SubCell"/>
</dbReference>
<name>A0ABD1YU06_9MARC</name>
<keyword evidence="6" id="KW-0433">Leucine-rich repeat</keyword>
<dbReference type="Gene3D" id="3.80.10.10">
    <property type="entry name" value="Ribonuclease Inhibitor"/>
    <property type="match status" value="5"/>
</dbReference>
<dbReference type="InterPro" id="IPR000719">
    <property type="entry name" value="Prot_kinase_dom"/>
</dbReference>
<feature type="binding site" evidence="20">
    <location>
        <position position="785"/>
    </location>
    <ligand>
        <name>ATP</name>
        <dbReference type="ChEBI" id="CHEBI:30616"/>
    </ligand>
</feature>
<dbReference type="Pfam" id="PF23211">
    <property type="entry name" value="LRR_LRWD1"/>
    <property type="match status" value="1"/>
</dbReference>
<dbReference type="PANTHER" id="PTHR48053">
    <property type="entry name" value="LEUCINE RICH REPEAT FAMILY PROTEIN, EXPRESSED"/>
    <property type="match status" value="1"/>
</dbReference>
<keyword evidence="13 20" id="KW-0067">ATP-binding</keyword>
<dbReference type="FunFam" id="3.80.10.10:FF:000041">
    <property type="entry name" value="LRR receptor-like serine/threonine-protein kinase ERECTA"/>
    <property type="match status" value="1"/>
</dbReference>
<keyword evidence="15 22" id="KW-0472">Membrane</keyword>
<dbReference type="InterPro" id="IPR055414">
    <property type="entry name" value="LRR_R13L4/SHOC2-like"/>
</dbReference>
<dbReference type="Pfam" id="PF08263">
    <property type="entry name" value="LRRNT_2"/>
    <property type="match status" value="1"/>
</dbReference>
<evidence type="ECO:0000256" key="6">
    <source>
        <dbReference type="ARBA" id="ARBA00022614"/>
    </source>
</evidence>
<dbReference type="GO" id="GO:0004674">
    <property type="term" value="F:protein serine/threonine kinase activity"/>
    <property type="evidence" value="ECO:0007669"/>
    <property type="project" value="UniProtKB-KW"/>
</dbReference>
<evidence type="ECO:0000256" key="20">
    <source>
        <dbReference type="PROSITE-ProRule" id="PRU10141"/>
    </source>
</evidence>
<comment type="subcellular location">
    <subcellularLocation>
        <location evidence="2">Cell membrane</location>
    </subcellularLocation>
    <subcellularLocation>
        <location evidence="1">Membrane</location>
        <topology evidence="1">Single-pass membrane protein</topology>
    </subcellularLocation>
</comment>
<evidence type="ECO:0000256" key="23">
    <source>
        <dbReference type="SAM" id="SignalP"/>
    </source>
</evidence>
<dbReference type="PROSITE" id="PS00107">
    <property type="entry name" value="PROTEIN_KINASE_ATP"/>
    <property type="match status" value="1"/>
</dbReference>
<feature type="chain" id="PRO_5044863721" description="non-specific serine/threonine protein kinase" evidence="23">
    <location>
        <begin position="38"/>
        <end position="1066"/>
    </location>
</feature>
<organism evidence="25 26">
    <name type="scientific">Riccia fluitans</name>
    <dbReference type="NCBI Taxonomy" id="41844"/>
    <lineage>
        <taxon>Eukaryota</taxon>
        <taxon>Viridiplantae</taxon>
        <taxon>Streptophyta</taxon>
        <taxon>Embryophyta</taxon>
        <taxon>Marchantiophyta</taxon>
        <taxon>Marchantiopsida</taxon>
        <taxon>Marchantiidae</taxon>
        <taxon>Marchantiales</taxon>
        <taxon>Ricciaceae</taxon>
        <taxon>Riccia</taxon>
    </lineage>
</organism>
<dbReference type="SUPFAM" id="SSF52058">
    <property type="entry name" value="L domain-like"/>
    <property type="match status" value="2"/>
</dbReference>
<protein>
    <recommendedName>
        <fullName evidence="4">non-specific serine/threonine protein kinase</fullName>
        <ecNumber evidence="4">2.7.11.1</ecNumber>
    </recommendedName>
</protein>
<accession>A0ABD1YU06</accession>
<evidence type="ECO:0000256" key="22">
    <source>
        <dbReference type="SAM" id="Phobius"/>
    </source>
</evidence>
<dbReference type="InterPro" id="IPR051716">
    <property type="entry name" value="Plant_RL_S/T_kinase"/>
</dbReference>
<evidence type="ECO:0000256" key="2">
    <source>
        <dbReference type="ARBA" id="ARBA00004236"/>
    </source>
</evidence>
<evidence type="ECO:0000256" key="19">
    <source>
        <dbReference type="ARBA" id="ARBA00048679"/>
    </source>
</evidence>
<evidence type="ECO:0000256" key="16">
    <source>
        <dbReference type="ARBA" id="ARBA00023170"/>
    </source>
</evidence>
<dbReference type="PANTHER" id="PTHR48053:SF165">
    <property type="entry name" value="RECEPTOR-LIKE PROTEIN KINASE 2 ISOFORM X2"/>
    <property type="match status" value="1"/>
</dbReference>
<dbReference type="InterPro" id="IPR056363">
    <property type="entry name" value="LRR_LRWD1_dom"/>
</dbReference>
<evidence type="ECO:0000256" key="4">
    <source>
        <dbReference type="ARBA" id="ARBA00012513"/>
    </source>
</evidence>
<keyword evidence="8 22" id="KW-0812">Transmembrane</keyword>
<dbReference type="Proteomes" id="UP001605036">
    <property type="component" value="Unassembled WGS sequence"/>
</dbReference>
<dbReference type="PROSITE" id="PS00108">
    <property type="entry name" value="PROTEIN_KINASE_ST"/>
    <property type="match status" value="1"/>
</dbReference>
<dbReference type="InterPro" id="IPR001245">
    <property type="entry name" value="Ser-Thr/Tyr_kinase_cat_dom"/>
</dbReference>
<dbReference type="GO" id="GO:0005524">
    <property type="term" value="F:ATP binding"/>
    <property type="evidence" value="ECO:0007669"/>
    <property type="project" value="UniProtKB-UniRule"/>
</dbReference>
<feature type="transmembrane region" description="Helical" evidence="22">
    <location>
        <begin position="687"/>
        <end position="712"/>
    </location>
</feature>
<keyword evidence="12" id="KW-0418">Kinase</keyword>
<comment type="catalytic activity">
    <reaction evidence="18">
        <text>L-threonyl-[protein] + ATP = O-phospho-L-threonyl-[protein] + ADP + H(+)</text>
        <dbReference type="Rhea" id="RHEA:46608"/>
        <dbReference type="Rhea" id="RHEA-COMP:11060"/>
        <dbReference type="Rhea" id="RHEA-COMP:11605"/>
        <dbReference type="ChEBI" id="CHEBI:15378"/>
        <dbReference type="ChEBI" id="CHEBI:30013"/>
        <dbReference type="ChEBI" id="CHEBI:30616"/>
        <dbReference type="ChEBI" id="CHEBI:61977"/>
        <dbReference type="ChEBI" id="CHEBI:456216"/>
        <dbReference type="EC" id="2.7.11.1"/>
    </reaction>
</comment>
<keyword evidence="10" id="KW-0677">Repeat</keyword>
<dbReference type="InterPro" id="IPR011009">
    <property type="entry name" value="Kinase-like_dom_sf"/>
</dbReference>
<sequence>MRVQQREAAGWVQGQVLRVMWVLLLLLLSWACEKGESISEDGLALLEFKLGINGPSVLDESWGNESTVETACQWIGVTCSNDSLSVAVTSLSLPGLDLHGRLSPALGRLSGLENLDLGGNNFTGSIPREIGNLSRLRILNLGNNQFTGSIPSSIGWIPTLEELYLNGNALNGSMPPSLANCTRLRQLHAYDNFLMGVIPGEYGNLASLEVFRIGGNKLSGSLPGSLGNCSNLTVLGAAYNPLTGTLPPELGNLQKLKSMVLIGTLMGGPIPPEYGNLTSLVTMALYSTYISGSIPPELGKLQNVQYMWLYLNNITGTIPKELGNCTIPAGLARGPSLTTLELYDNQLSGPIPPELGQTRNLAVLAAWKNQLSGSIPKSLGNCSGLNILDVSLNLLEGEIPAEIFSQGSLQRLFLFSNRLTGPLPPEIKHSFNLTRIRLARNQLTGSIPQEVGQLANLTYLDLQSNNFTGTIPPGLLYSTSLQALILANNSLTGEVPAQLGNVPSLIQLDLSANHLYGPIPSQIGKLRKLISLNFSSNRLTGIVPPELSECQSLDVLDLSENQLSGLIPPEIGKMTNLEISLNLSWNNLTGTIPTSLGNLTKLSKLDISNNLLSGSVLQLETLVSLTFVNISNNLFTGPLPDIFFRPLMTLSYSGNPGLCGGAIGVSCPDGLDPRSHSKRHLSNPQKAAIWVTLALFLILAALLVLLGISWYVGRYDRTLQHYVDPATSSQWTLVPFQKLDVSIEEIIFCLNEENVIGRGGSGTVYRALVQSGHSIAVKKLWMPGKGEMSHDAFSCEVETLGKIRHGNILRLLGSCCNKDTKLLLYDYMPNGSLGELLHGSEVSFLDWGTRYKLAVGAAHGLAYLHYDCVPQILHRDVKSNNILVSSRFEAHVADFGLAKLIYAAEDHPSMSRIVGSYGYIAPEYAYTMKVTEKSDVYSFGVVLLEIVTGRKPVDPSFTDAVDLVGWVHQQVKAGRGDRSICDRRLEGLPETMLWEVEEMLGIALLCVNTNPNERPTMRDVVAMLLEIQQDTLSWTKTSSKSLSESCSRQPILAGSPDSDDSNWNRN</sequence>
<evidence type="ECO:0000256" key="9">
    <source>
        <dbReference type="ARBA" id="ARBA00022729"/>
    </source>
</evidence>
<keyword evidence="11 20" id="KW-0547">Nucleotide-binding</keyword>
<dbReference type="Pfam" id="PF23598">
    <property type="entry name" value="LRR_14"/>
    <property type="match status" value="1"/>
</dbReference>
<dbReference type="PRINTS" id="PR00019">
    <property type="entry name" value="LEURICHRPT"/>
</dbReference>
<comment type="caution">
    <text evidence="25">The sequence shown here is derived from an EMBL/GenBank/DDBJ whole genome shotgun (WGS) entry which is preliminary data.</text>
</comment>
<dbReference type="FunFam" id="3.80.10.10:FF:000233">
    <property type="entry name" value="Leucine-rich repeat receptor-like protein kinase TDR"/>
    <property type="match status" value="1"/>
</dbReference>
<evidence type="ECO:0000256" key="8">
    <source>
        <dbReference type="ARBA" id="ARBA00022692"/>
    </source>
</evidence>
<feature type="signal peptide" evidence="23">
    <location>
        <begin position="1"/>
        <end position="37"/>
    </location>
</feature>
<dbReference type="PROSITE" id="PS50011">
    <property type="entry name" value="PROTEIN_KINASE_DOM"/>
    <property type="match status" value="1"/>
</dbReference>
<evidence type="ECO:0000256" key="18">
    <source>
        <dbReference type="ARBA" id="ARBA00047899"/>
    </source>
</evidence>
<evidence type="ECO:0000256" key="1">
    <source>
        <dbReference type="ARBA" id="ARBA00004167"/>
    </source>
</evidence>
<keyword evidence="17" id="KW-0325">Glycoprotein</keyword>
<reference evidence="25 26" key="1">
    <citation type="submission" date="2024-09" db="EMBL/GenBank/DDBJ databases">
        <title>Chromosome-scale assembly of Riccia fluitans.</title>
        <authorList>
            <person name="Paukszto L."/>
            <person name="Sawicki J."/>
            <person name="Karawczyk K."/>
            <person name="Piernik-Szablinska J."/>
            <person name="Szczecinska M."/>
            <person name="Mazdziarz M."/>
        </authorList>
    </citation>
    <scope>NUCLEOTIDE SEQUENCE [LARGE SCALE GENOMIC DNA]</scope>
    <source>
        <strain evidence="25">Rf_01</strain>
        <tissue evidence="25">Aerial parts of the thallus</tissue>
    </source>
</reference>
<dbReference type="InterPro" id="IPR008271">
    <property type="entry name" value="Ser/Thr_kinase_AS"/>
</dbReference>
<comment type="catalytic activity">
    <reaction evidence="19">
        <text>L-seryl-[protein] + ATP = O-phospho-L-seryl-[protein] + ADP + H(+)</text>
        <dbReference type="Rhea" id="RHEA:17989"/>
        <dbReference type="Rhea" id="RHEA-COMP:9863"/>
        <dbReference type="Rhea" id="RHEA-COMP:11604"/>
        <dbReference type="ChEBI" id="CHEBI:15378"/>
        <dbReference type="ChEBI" id="CHEBI:29999"/>
        <dbReference type="ChEBI" id="CHEBI:30616"/>
        <dbReference type="ChEBI" id="CHEBI:83421"/>
        <dbReference type="ChEBI" id="CHEBI:456216"/>
        <dbReference type="EC" id="2.7.11.1"/>
    </reaction>
</comment>
<dbReference type="InterPro" id="IPR017441">
    <property type="entry name" value="Protein_kinase_ATP_BS"/>
</dbReference>
<evidence type="ECO:0000313" key="26">
    <source>
        <dbReference type="Proteomes" id="UP001605036"/>
    </source>
</evidence>
<keyword evidence="14 22" id="KW-1133">Transmembrane helix</keyword>
<proteinExistence type="inferred from homology"/>
<evidence type="ECO:0000256" key="17">
    <source>
        <dbReference type="ARBA" id="ARBA00023180"/>
    </source>
</evidence>
<dbReference type="AlphaFoldDB" id="A0ABD1YU06"/>
<keyword evidence="26" id="KW-1185">Reference proteome</keyword>
<dbReference type="Pfam" id="PF00560">
    <property type="entry name" value="LRR_1"/>
    <property type="match status" value="5"/>
</dbReference>
<evidence type="ECO:0000256" key="10">
    <source>
        <dbReference type="ARBA" id="ARBA00022737"/>
    </source>
</evidence>
<dbReference type="SMART" id="SM00220">
    <property type="entry name" value="S_TKc"/>
    <property type="match status" value="1"/>
</dbReference>
<dbReference type="FunFam" id="3.80.10.10:FF:000627">
    <property type="entry name" value="Probable leucine-rich repeat receptor-like protein kinase At2g33170"/>
    <property type="match status" value="1"/>
</dbReference>
<keyword evidence="7" id="KW-0808">Transferase</keyword>
<dbReference type="SMART" id="SM00369">
    <property type="entry name" value="LRR_TYP"/>
    <property type="match status" value="7"/>
</dbReference>
<evidence type="ECO:0000256" key="7">
    <source>
        <dbReference type="ARBA" id="ARBA00022679"/>
    </source>
</evidence>
<evidence type="ECO:0000256" key="13">
    <source>
        <dbReference type="ARBA" id="ARBA00022840"/>
    </source>
</evidence>
<evidence type="ECO:0000256" key="14">
    <source>
        <dbReference type="ARBA" id="ARBA00022989"/>
    </source>
</evidence>
<dbReference type="GO" id="GO:0001653">
    <property type="term" value="F:peptide receptor activity"/>
    <property type="evidence" value="ECO:0007669"/>
    <property type="project" value="UniProtKB-ARBA"/>
</dbReference>
<evidence type="ECO:0000313" key="25">
    <source>
        <dbReference type="EMBL" id="KAL2634248.1"/>
    </source>
</evidence>
<dbReference type="InterPro" id="IPR013210">
    <property type="entry name" value="LRR_N_plant-typ"/>
</dbReference>
<keyword evidence="5" id="KW-0723">Serine/threonine-protein kinase</keyword>
<keyword evidence="9 23" id="KW-0732">Signal</keyword>
<dbReference type="InterPro" id="IPR032675">
    <property type="entry name" value="LRR_dom_sf"/>
</dbReference>
<evidence type="ECO:0000256" key="15">
    <source>
        <dbReference type="ARBA" id="ARBA00023136"/>
    </source>
</evidence>
<evidence type="ECO:0000256" key="12">
    <source>
        <dbReference type="ARBA" id="ARBA00022777"/>
    </source>
</evidence>
<feature type="domain" description="Protein kinase" evidence="24">
    <location>
        <begin position="750"/>
        <end position="1032"/>
    </location>
</feature>
<evidence type="ECO:0000256" key="5">
    <source>
        <dbReference type="ARBA" id="ARBA00022527"/>
    </source>
</evidence>
<evidence type="ECO:0000256" key="3">
    <source>
        <dbReference type="ARBA" id="ARBA00008684"/>
    </source>
</evidence>
<dbReference type="Pfam" id="PF07714">
    <property type="entry name" value="PK_Tyr_Ser-Thr"/>
    <property type="match status" value="1"/>
</dbReference>
<dbReference type="EC" id="2.7.11.1" evidence="4"/>
<dbReference type="SUPFAM" id="SSF56112">
    <property type="entry name" value="Protein kinase-like (PK-like)"/>
    <property type="match status" value="1"/>
</dbReference>
<dbReference type="FunFam" id="1.10.510.10:FF:000276">
    <property type="entry name" value="LRR receptor-like serine/threonine-protein kinase RCH1"/>
    <property type="match status" value="1"/>
</dbReference>
<dbReference type="InterPro" id="IPR003591">
    <property type="entry name" value="Leu-rich_rpt_typical-subtyp"/>
</dbReference>
<comment type="similarity">
    <text evidence="3">Belongs to the protein kinase superfamily. Ser/Thr protein kinase family.</text>
</comment>
<evidence type="ECO:0000256" key="11">
    <source>
        <dbReference type="ARBA" id="ARBA00022741"/>
    </source>
</evidence>
<keyword evidence="16" id="KW-0675">Receptor</keyword>
<dbReference type="Gene3D" id="1.10.510.10">
    <property type="entry name" value="Transferase(Phosphotransferase) domain 1"/>
    <property type="match status" value="1"/>
</dbReference>
<gene>
    <name evidence="25" type="ORF">R1flu_005727</name>
</gene>
<dbReference type="EMBL" id="JBHFFA010000003">
    <property type="protein sequence ID" value="KAL2634248.1"/>
    <property type="molecule type" value="Genomic_DNA"/>
</dbReference>